<dbReference type="GO" id="GO:0043647">
    <property type="term" value="P:inositol phosphate metabolic process"/>
    <property type="evidence" value="ECO:0007669"/>
    <property type="project" value="UniProtKB-UniRule"/>
</dbReference>
<accession>A0A292PZN4</accession>
<keyword evidence="13" id="KW-1185">Reference proteome</keyword>
<dbReference type="Gene3D" id="3.40.190.80">
    <property type="match status" value="1"/>
</dbReference>
<dbReference type="GO" id="GO:0046872">
    <property type="term" value="F:metal ion binding"/>
    <property type="evidence" value="ECO:0007669"/>
    <property type="project" value="UniProtKB-UniRule"/>
</dbReference>
<evidence type="ECO:0000256" key="8">
    <source>
        <dbReference type="ARBA" id="ARBA00044479"/>
    </source>
</evidence>
<reference evidence="12" key="1">
    <citation type="submission" date="2015-10" db="EMBL/GenBank/DDBJ databases">
        <authorList>
            <person name="Regsiter A."/>
            <person name="william w."/>
        </authorList>
    </citation>
    <scope>NUCLEOTIDE SEQUENCE</scope>
    <source>
        <strain evidence="12">Montdore</strain>
    </source>
</reference>
<keyword evidence="6 10" id="KW-0460">Magnesium</keyword>
<evidence type="ECO:0000256" key="10">
    <source>
        <dbReference type="PIRSR" id="PIRSR600760-2"/>
    </source>
</evidence>
<feature type="binding site" evidence="10">
    <location>
        <position position="68"/>
    </location>
    <ligand>
        <name>Mg(2+)</name>
        <dbReference type="ChEBI" id="CHEBI:18420"/>
        <label>1</label>
        <note>catalytic</note>
    </ligand>
</feature>
<dbReference type="Pfam" id="PF00459">
    <property type="entry name" value="Inositol_P"/>
    <property type="match status" value="1"/>
</dbReference>
<dbReference type="PANTHER" id="PTHR43200:SF6">
    <property type="entry name" value="3'(2'),5'-BISPHOSPHATE NUCLEOTIDASE"/>
    <property type="match status" value="1"/>
</dbReference>
<evidence type="ECO:0000256" key="7">
    <source>
        <dbReference type="ARBA" id="ARBA00044466"/>
    </source>
</evidence>
<feature type="binding site" evidence="10">
    <location>
        <position position="134"/>
    </location>
    <ligand>
        <name>Mg(2+)</name>
        <dbReference type="ChEBI" id="CHEBI:18420"/>
        <label>1</label>
        <note>catalytic</note>
    </ligand>
</feature>
<protein>
    <recommendedName>
        <fullName evidence="3 11">3'(2'),5'-bisphosphate nucleotidase</fullName>
        <ecNumber evidence="3 11">3.1.3.7</ecNumber>
    </recommendedName>
</protein>
<keyword evidence="5 11" id="KW-0378">Hydrolase</keyword>
<comment type="cofactor">
    <cofactor evidence="1 10 11">
        <name>Mg(2+)</name>
        <dbReference type="ChEBI" id="CHEBI:18420"/>
    </cofactor>
</comment>
<dbReference type="FunFam" id="3.40.190.80:FF:000003">
    <property type="entry name" value="PAP-specific phosphatase HAL2-like"/>
    <property type="match status" value="1"/>
</dbReference>
<dbReference type="InterPro" id="IPR020583">
    <property type="entry name" value="Inositol_monoP_metal-BS"/>
</dbReference>
<dbReference type="InterPro" id="IPR051090">
    <property type="entry name" value="Inositol_monoP_superfamily"/>
</dbReference>
<comment type="catalytic activity">
    <reaction evidence="9">
        <text>3'-phosphoadenylyl sulfate + H2O = adenosine 5'-phosphosulfate + phosphate</text>
        <dbReference type="Rhea" id="RHEA:77639"/>
        <dbReference type="ChEBI" id="CHEBI:15377"/>
        <dbReference type="ChEBI" id="CHEBI:43474"/>
        <dbReference type="ChEBI" id="CHEBI:58243"/>
        <dbReference type="ChEBI" id="CHEBI:58339"/>
        <dbReference type="EC" id="3.1.3.7"/>
    </reaction>
    <physiologicalReaction direction="left-to-right" evidence="9">
        <dbReference type="Rhea" id="RHEA:77640"/>
    </physiologicalReaction>
</comment>
<evidence type="ECO:0000256" key="2">
    <source>
        <dbReference type="ARBA" id="ARBA00009759"/>
    </source>
</evidence>
<evidence type="ECO:0000256" key="9">
    <source>
        <dbReference type="ARBA" id="ARBA00044484"/>
    </source>
</evidence>
<proteinExistence type="inferred from homology"/>
<comment type="catalytic activity">
    <reaction evidence="8">
        <text>adenosine 3',5'-bisphosphate + H2O = AMP + phosphate</text>
        <dbReference type="Rhea" id="RHEA:10040"/>
        <dbReference type="ChEBI" id="CHEBI:15377"/>
        <dbReference type="ChEBI" id="CHEBI:43474"/>
        <dbReference type="ChEBI" id="CHEBI:58343"/>
        <dbReference type="ChEBI" id="CHEBI:456215"/>
        <dbReference type="EC" id="3.1.3.7"/>
    </reaction>
    <physiologicalReaction direction="left-to-right" evidence="8">
        <dbReference type="Rhea" id="RHEA:10041"/>
    </physiologicalReaction>
</comment>
<dbReference type="GO" id="GO:0000103">
    <property type="term" value="P:sulfate assimilation"/>
    <property type="evidence" value="ECO:0007669"/>
    <property type="project" value="TreeGrafter"/>
</dbReference>
<dbReference type="PANTHER" id="PTHR43200">
    <property type="entry name" value="PHOSPHATASE"/>
    <property type="match status" value="1"/>
</dbReference>
<dbReference type="EMBL" id="LN890979">
    <property type="protein sequence ID" value="CUS13029.1"/>
    <property type="molecule type" value="Genomic_DNA"/>
</dbReference>
<dbReference type="NCBIfam" id="TIGR01330">
    <property type="entry name" value="bisphos_HAL2"/>
    <property type="match status" value="1"/>
</dbReference>
<dbReference type="CDD" id="cd01517">
    <property type="entry name" value="PAP_phosphatase"/>
    <property type="match status" value="1"/>
</dbReference>
<evidence type="ECO:0000256" key="5">
    <source>
        <dbReference type="ARBA" id="ARBA00022801"/>
    </source>
</evidence>
<evidence type="ECO:0000256" key="3">
    <source>
        <dbReference type="ARBA" id="ARBA00012633"/>
    </source>
</evidence>
<keyword evidence="4 10" id="KW-0479">Metal-binding</keyword>
<evidence type="ECO:0000256" key="1">
    <source>
        <dbReference type="ARBA" id="ARBA00001946"/>
    </source>
</evidence>
<dbReference type="AlphaFoldDB" id="A0A292PZN4"/>
<sequence length="342" mass="36342">MPYTNERRIAELAIHRASILTERVYNSQVKGTITKGDKSPVTIADLGAQALIISSITHAFPEDSIVGEEDSSHLRADRPKLDLVWGLVQDSLEATKDQTSELGDIRDDEEMLAAIDKGNHQGGSVGRIWALDPIDGTLGFLRGAQYAICLGLMVDGKVQVGALACPNLPVDPGAPGGKEGILLSAVRGQGATMKPLSTPFAQGAPISMSSVTDFSKARFCEGVEKGHSSHSEQASIAKSLGITAPAIQMDSQAKYASISRGVGEIYLRLPVSLSYEEKIWDHVAGSLIVEEAGGVVTDTYGNELDFGQGRTLKTNKGIVAALRALHPAVLKAVQEELKGFKL</sequence>
<dbReference type="EC" id="3.1.3.7" evidence="3 11"/>
<comment type="similarity">
    <text evidence="2 11">Belongs to the inositol monophosphatase superfamily.</text>
</comment>
<gene>
    <name evidence="12" type="ORF">GSTUAT00002944001</name>
</gene>
<dbReference type="Gene3D" id="3.30.540.10">
    <property type="entry name" value="Fructose-1,6-Bisphosphatase, subunit A, domain 1"/>
    <property type="match status" value="1"/>
</dbReference>
<comment type="catalytic activity">
    <reaction evidence="7">
        <text>adenosine 2',5'-bisphosphate + H2O = AMP + phosphate</text>
        <dbReference type="Rhea" id="RHEA:77643"/>
        <dbReference type="ChEBI" id="CHEBI:15377"/>
        <dbReference type="ChEBI" id="CHEBI:43474"/>
        <dbReference type="ChEBI" id="CHEBI:194156"/>
        <dbReference type="ChEBI" id="CHEBI:456215"/>
        <dbReference type="EC" id="3.1.3.7"/>
    </reaction>
    <physiologicalReaction direction="left-to-right" evidence="7">
        <dbReference type="Rhea" id="RHEA:77644"/>
    </physiologicalReaction>
</comment>
<evidence type="ECO:0000256" key="6">
    <source>
        <dbReference type="ARBA" id="ARBA00022842"/>
    </source>
</evidence>
<feature type="binding site" evidence="10">
    <location>
        <position position="132"/>
    </location>
    <ligand>
        <name>Mg(2+)</name>
        <dbReference type="ChEBI" id="CHEBI:18420"/>
        <label>1</label>
        <note>catalytic</note>
    </ligand>
</feature>
<dbReference type="GO" id="GO:0008441">
    <property type="term" value="F:3'(2'),5'-bisphosphate nucleotidase activity"/>
    <property type="evidence" value="ECO:0007669"/>
    <property type="project" value="UniProtKB-UniRule"/>
</dbReference>
<evidence type="ECO:0000256" key="11">
    <source>
        <dbReference type="RuleBase" id="RU368076"/>
    </source>
</evidence>
<dbReference type="InterPro" id="IPR000760">
    <property type="entry name" value="Inositol_monophosphatase-like"/>
</dbReference>
<evidence type="ECO:0000256" key="4">
    <source>
        <dbReference type="ARBA" id="ARBA00022723"/>
    </source>
</evidence>
<name>A0A292PZN4_9PEZI</name>
<evidence type="ECO:0000313" key="12">
    <source>
        <dbReference type="EMBL" id="CUS13029.1"/>
    </source>
</evidence>
<dbReference type="PRINTS" id="PR00377">
    <property type="entry name" value="IMPHPHTASES"/>
</dbReference>
<dbReference type="Proteomes" id="UP001412239">
    <property type="component" value="Unassembled WGS sequence"/>
</dbReference>
<dbReference type="InterPro" id="IPR006239">
    <property type="entry name" value="DPNP"/>
</dbReference>
<feature type="binding site" evidence="10">
    <location>
        <position position="135"/>
    </location>
    <ligand>
        <name>Mg(2+)</name>
        <dbReference type="ChEBI" id="CHEBI:18420"/>
        <label>1</label>
        <note>catalytic</note>
    </ligand>
</feature>
<feature type="binding site" evidence="10">
    <location>
        <position position="281"/>
    </location>
    <ligand>
        <name>Mg(2+)</name>
        <dbReference type="ChEBI" id="CHEBI:18420"/>
        <label>1</label>
        <note>catalytic</note>
    </ligand>
</feature>
<dbReference type="PROSITE" id="PS00629">
    <property type="entry name" value="IMP_1"/>
    <property type="match status" value="1"/>
</dbReference>
<dbReference type="SUPFAM" id="SSF56655">
    <property type="entry name" value="Carbohydrate phosphatase"/>
    <property type="match status" value="1"/>
</dbReference>
<comment type="function">
    <text evidence="11">Converts adenosine 3'-phosphate 5'-phosphosulfate (PAPS) to adenosine 5'-phosphosulfate (APS) and 3'(2')-phosphoadenosine 5'-phosphate (PAP) to AMP.</text>
</comment>
<evidence type="ECO:0000313" key="13">
    <source>
        <dbReference type="Proteomes" id="UP001412239"/>
    </source>
</evidence>
<organism evidence="12 13">
    <name type="scientific">Tuber aestivum</name>
    <name type="common">summer truffle</name>
    <dbReference type="NCBI Taxonomy" id="59557"/>
    <lineage>
        <taxon>Eukaryota</taxon>
        <taxon>Fungi</taxon>
        <taxon>Dikarya</taxon>
        <taxon>Ascomycota</taxon>
        <taxon>Pezizomycotina</taxon>
        <taxon>Pezizomycetes</taxon>
        <taxon>Pezizales</taxon>
        <taxon>Tuberaceae</taxon>
        <taxon>Tuber</taxon>
    </lineage>
</organism>